<evidence type="ECO:0000256" key="13">
    <source>
        <dbReference type="SAM" id="MobiDB-lite"/>
    </source>
</evidence>
<comment type="subcellular location">
    <subcellularLocation>
        <location evidence="1">Periplasm</location>
    </subcellularLocation>
</comment>
<evidence type="ECO:0000256" key="5">
    <source>
        <dbReference type="ARBA" id="ARBA00022723"/>
    </source>
</evidence>
<dbReference type="InterPro" id="IPR036909">
    <property type="entry name" value="Cyt_c-like_dom_sf"/>
</dbReference>
<feature type="binding site" description="axial binding residue" evidence="12">
    <location>
        <position position="81"/>
    </location>
    <ligand>
        <name>heme c</name>
        <dbReference type="ChEBI" id="CHEBI:61717"/>
        <label>1</label>
    </ligand>
    <ligandPart>
        <name>Fe</name>
        <dbReference type="ChEBI" id="CHEBI:18248"/>
    </ligandPart>
</feature>
<dbReference type="Pfam" id="PF03150">
    <property type="entry name" value="CCP_MauG"/>
    <property type="match status" value="1"/>
</dbReference>
<gene>
    <name evidence="15" type="ORF">YA91_16280</name>
</gene>
<dbReference type="GO" id="GO:0009055">
    <property type="term" value="F:electron transfer activity"/>
    <property type="evidence" value="ECO:0007669"/>
    <property type="project" value="InterPro"/>
</dbReference>
<keyword evidence="9" id="KW-0560">Oxidoreductase</keyword>
<dbReference type="PIRSF" id="PIRSF000294">
    <property type="entry name" value="Cytochrome-c_peroxidase"/>
    <property type="match status" value="1"/>
</dbReference>
<evidence type="ECO:0000256" key="6">
    <source>
        <dbReference type="ARBA" id="ARBA00022729"/>
    </source>
</evidence>
<feature type="binding site" description="axial binding residue" evidence="12">
    <location>
        <position position="97"/>
    </location>
    <ligand>
        <name>heme c</name>
        <dbReference type="ChEBI" id="CHEBI:61717"/>
        <label>1</label>
    </ligand>
    <ligandPart>
        <name>Fe</name>
        <dbReference type="ChEBI" id="CHEBI:18248"/>
    </ligandPart>
</feature>
<accession>A0A249W614</accession>
<keyword evidence="8" id="KW-0249">Electron transport</keyword>
<feature type="binding site" description="axial binding residue" evidence="12">
    <location>
        <position position="225"/>
    </location>
    <ligand>
        <name>heme c</name>
        <dbReference type="ChEBI" id="CHEBI:61717"/>
        <label>2</label>
    </ligand>
    <ligandPart>
        <name>Fe</name>
        <dbReference type="ChEBI" id="CHEBI:18248"/>
    </ligandPart>
</feature>
<evidence type="ECO:0000256" key="2">
    <source>
        <dbReference type="ARBA" id="ARBA00022448"/>
    </source>
</evidence>
<dbReference type="InterPro" id="IPR004852">
    <property type="entry name" value="Di-haem_cyt_c_peroxidsae"/>
</dbReference>
<dbReference type="GO" id="GO:0004130">
    <property type="term" value="F:cytochrome-c peroxidase activity"/>
    <property type="evidence" value="ECO:0007669"/>
    <property type="project" value="TreeGrafter"/>
</dbReference>
<dbReference type="GO" id="GO:0046872">
    <property type="term" value="F:metal ion binding"/>
    <property type="evidence" value="ECO:0007669"/>
    <property type="project" value="UniProtKB-KW"/>
</dbReference>
<sequence length="344" mass="38386">MRRSSESRKSRQKEVIMKTLIAVSVLSILSFSAHTERQSNEPIKAIEPISGLDRKKIELGKTLWFEPRLSASNTISCNSCHNIAKGGVDNLPSSIGHKWSIGPINSPTVFNSDLNFVQFWNGRAKDLQEQAAGPIENPLEMAFTHQLAVDTLQSIPQYREWFQQAYGSNNITIDNVTDAIATFEQTLRTPNSPFDLWLKGNDDALTTAQVEGYQLFKDKGCTACHSGPLAGGQMYQKMGLVKPFATDNPDVGRKAITGSDFDKFVFKVPTLRNVELTYPYFHDGSVWDLQEAVEMMADLQLGQKLTKEESTKITEFLRSLTGEQPQVTLPHLPPSTHETARPNI</sequence>
<evidence type="ECO:0000256" key="1">
    <source>
        <dbReference type="ARBA" id="ARBA00004418"/>
    </source>
</evidence>
<feature type="binding site" description="covalent" evidence="11">
    <location>
        <position position="77"/>
    </location>
    <ligand>
        <name>heme c</name>
        <dbReference type="ChEBI" id="CHEBI:61717"/>
        <label>1</label>
    </ligand>
</feature>
<feature type="domain" description="Cytochrome c" evidence="14">
    <location>
        <begin position="207"/>
        <end position="321"/>
    </location>
</feature>
<protein>
    <submittedName>
        <fullName evidence="15">Cytochrome B6</fullName>
    </submittedName>
</protein>
<dbReference type="Gene3D" id="1.10.760.10">
    <property type="entry name" value="Cytochrome c-like domain"/>
    <property type="match status" value="2"/>
</dbReference>
<evidence type="ECO:0000256" key="7">
    <source>
        <dbReference type="ARBA" id="ARBA00022764"/>
    </source>
</evidence>
<comment type="cofactor">
    <cofactor evidence="11">
        <name>heme</name>
        <dbReference type="ChEBI" id="CHEBI:30413"/>
    </cofactor>
    <text evidence="11">Binds 2 heme groups.</text>
</comment>
<evidence type="ECO:0000256" key="10">
    <source>
        <dbReference type="ARBA" id="ARBA00023004"/>
    </source>
</evidence>
<organism evidence="15">
    <name type="scientific">Vibrio parahaemolyticus</name>
    <dbReference type="NCBI Taxonomy" id="670"/>
    <lineage>
        <taxon>Bacteria</taxon>
        <taxon>Pseudomonadati</taxon>
        <taxon>Pseudomonadota</taxon>
        <taxon>Gammaproteobacteria</taxon>
        <taxon>Vibrionales</taxon>
        <taxon>Vibrionaceae</taxon>
        <taxon>Vibrio</taxon>
    </lineage>
</organism>
<dbReference type="EMBL" id="CP023248">
    <property type="protein sequence ID" value="ASZ51984.1"/>
    <property type="molecule type" value="Genomic_DNA"/>
</dbReference>
<feature type="domain" description="Cytochrome c" evidence="14">
    <location>
        <begin position="55"/>
        <end position="163"/>
    </location>
</feature>
<keyword evidence="4 11" id="KW-0349">Heme</keyword>
<dbReference type="PANTHER" id="PTHR30600:SF7">
    <property type="entry name" value="CYTOCHROME C PEROXIDASE-RELATED"/>
    <property type="match status" value="1"/>
</dbReference>
<dbReference type="GO" id="GO:0020037">
    <property type="term" value="F:heme binding"/>
    <property type="evidence" value="ECO:0007669"/>
    <property type="project" value="InterPro"/>
</dbReference>
<evidence type="ECO:0000256" key="3">
    <source>
        <dbReference type="ARBA" id="ARBA00022559"/>
    </source>
</evidence>
<dbReference type="Pfam" id="PF00034">
    <property type="entry name" value="Cytochrom_C"/>
    <property type="match status" value="1"/>
</dbReference>
<dbReference type="InterPro" id="IPR051395">
    <property type="entry name" value="Cytochrome_c_Peroxidase/MauG"/>
</dbReference>
<evidence type="ECO:0000256" key="8">
    <source>
        <dbReference type="ARBA" id="ARBA00022982"/>
    </source>
</evidence>
<dbReference type="PROSITE" id="PS51007">
    <property type="entry name" value="CYTC"/>
    <property type="match status" value="2"/>
</dbReference>
<reference evidence="15" key="1">
    <citation type="submission" date="2017-09" db="EMBL/GenBank/DDBJ databases">
        <authorList>
            <person name="Ehlers B."/>
            <person name="Leendertz F.H."/>
        </authorList>
    </citation>
    <scope>NUCLEOTIDE SEQUENCE</scope>
    <source>
        <strain evidence="15">MAVP-26</strain>
    </source>
</reference>
<keyword evidence="6" id="KW-0732">Signal</keyword>
<evidence type="ECO:0000256" key="9">
    <source>
        <dbReference type="ARBA" id="ARBA00023002"/>
    </source>
</evidence>
<keyword evidence="5 12" id="KW-0479">Metal-binding</keyword>
<feature type="binding site" description="covalent" evidence="11">
    <location>
        <position position="80"/>
    </location>
    <ligand>
        <name>heme c</name>
        <dbReference type="ChEBI" id="CHEBI:61717"/>
        <label>1</label>
    </ligand>
</feature>
<dbReference type="SUPFAM" id="SSF46626">
    <property type="entry name" value="Cytochrome c"/>
    <property type="match status" value="2"/>
</dbReference>
<dbReference type="AlphaFoldDB" id="A0A249W614"/>
<dbReference type="InterPro" id="IPR026259">
    <property type="entry name" value="MauG/Cytc_peroxidase"/>
</dbReference>
<dbReference type="FunFam" id="1.10.760.10:FF:000004">
    <property type="entry name" value="Cytochrome c peroxidase"/>
    <property type="match status" value="1"/>
</dbReference>
<feature type="binding site" description="covalent" evidence="11">
    <location>
        <position position="224"/>
    </location>
    <ligand>
        <name>heme c</name>
        <dbReference type="ChEBI" id="CHEBI:61717"/>
        <label>2</label>
    </ligand>
</feature>
<dbReference type="InterPro" id="IPR009056">
    <property type="entry name" value="Cyt_c-like_dom"/>
</dbReference>
<dbReference type="PANTHER" id="PTHR30600">
    <property type="entry name" value="CYTOCHROME C PEROXIDASE-RELATED"/>
    <property type="match status" value="1"/>
</dbReference>
<evidence type="ECO:0000256" key="11">
    <source>
        <dbReference type="PIRSR" id="PIRSR000294-1"/>
    </source>
</evidence>
<comment type="PTM">
    <text evidence="11">Binds 2 heme groups per subunit.</text>
</comment>
<dbReference type="GO" id="GO:0042597">
    <property type="term" value="C:periplasmic space"/>
    <property type="evidence" value="ECO:0007669"/>
    <property type="project" value="UniProtKB-SubCell"/>
</dbReference>
<feature type="binding site" description="axial binding residue" evidence="12">
    <location>
        <position position="296"/>
    </location>
    <ligand>
        <name>heme c</name>
        <dbReference type="ChEBI" id="CHEBI:61717"/>
        <label>2</label>
    </ligand>
    <ligandPart>
        <name>Fe</name>
        <dbReference type="ChEBI" id="CHEBI:18248"/>
    </ligandPart>
</feature>
<name>A0A249W614_VIBPH</name>
<keyword evidence="7" id="KW-0574">Periplasm</keyword>
<keyword evidence="2" id="KW-0813">Transport</keyword>
<evidence type="ECO:0000256" key="12">
    <source>
        <dbReference type="PIRSR" id="PIRSR000294-2"/>
    </source>
</evidence>
<feature type="binding site" description="covalent" evidence="11">
    <location>
        <position position="221"/>
    </location>
    <ligand>
        <name>heme c</name>
        <dbReference type="ChEBI" id="CHEBI:61717"/>
        <label>2</label>
    </ligand>
</feature>
<feature type="region of interest" description="Disordered" evidence="13">
    <location>
        <begin position="324"/>
        <end position="344"/>
    </location>
</feature>
<proteinExistence type="predicted"/>
<evidence type="ECO:0000256" key="4">
    <source>
        <dbReference type="ARBA" id="ARBA00022617"/>
    </source>
</evidence>
<keyword evidence="3" id="KW-0575">Peroxidase</keyword>
<evidence type="ECO:0000259" key="14">
    <source>
        <dbReference type="PROSITE" id="PS51007"/>
    </source>
</evidence>
<keyword evidence="10 12" id="KW-0408">Iron</keyword>
<evidence type="ECO:0000313" key="15">
    <source>
        <dbReference type="EMBL" id="ASZ51984.1"/>
    </source>
</evidence>